<evidence type="ECO:0000313" key="5">
    <source>
        <dbReference type="Proteomes" id="UP001290101"/>
    </source>
</evidence>
<comment type="caution">
    <text evidence="4">The sequence shown here is derived from an EMBL/GenBank/DDBJ whole genome shotgun (WGS) entry which is preliminary data.</text>
</comment>
<evidence type="ECO:0000313" key="4">
    <source>
        <dbReference type="EMBL" id="MDZ5494034.1"/>
    </source>
</evidence>
<feature type="region of interest" description="Disordered" evidence="1">
    <location>
        <begin position="333"/>
        <end position="354"/>
    </location>
</feature>
<dbReference type="EMBL" id="JAXOTQ010000059">
    <property type="protein sequence ID" value="MDZ5494034.1"/>
    <property type="molecule type" value="Genomic_DNA"/>
</dbReference>
<evidence type="ECO:0000259" key="2">
    <source>
        <dbReference type="Pfam" id="PF20269"/>
    </source>
</evidence>
<sequence>MAHLFAPLDGPNAGAARRQLDHIWRRCRRVMTEPIPRVPAELPDTVLEVGADQALAGRQDPGVNYQAIVRREHDVLNLSVAFAGPRGGEGGAPGWIDFDRWWRRLASDGTSAFLGLAVIFQAKAPTPSSELATLTDAVRAALPADPADRPDWWTDGHRTPHGLAVWETSAAGNGSHRRFVVLATGQDDDALSGFTWSDGTSVLPSLGRYLLHASKLRYQDRVRGDGRPLRQLEAEITARLNPASGPDRGTVPRADELRLISTLSALRAMLRTVDIALDNMHSAYDRPFGGDRSLGEWLCRQLPDDISYLETVLEQVKAVRGVLVDPGPVRGNAVPSVMDAPPADPATDDDKDGPRLELRLGFGVDIVGYSGRSGPAQADAQKRLAETCRRVLWGLGLRLTDTDRQHTGDGMNVFLPSQIQLHKALPRLLDGFDRELADDNARYQDRIRLRVATSVGLAGIGDLGFSGEAILEISRLLNSSPLREAVNGNPGVDLVAMVSDTLHRFVIRPGWVRLAPERFERHLVELKEYTGLAWVWIGSARP</sequence>
<protein>
    <submittedName>
        <fullName evidence="4">CATRA conflict system CASPASE/TPR repeat-associated protein</fullName>
    </submittedName>
</protein>
<reference evidence="4 5" key="1">
    <citation type="submission" date="2023-12" db="EMBL/GenBank/DDBJ databases">
        <title>Micromonospora sp. nov., isolated from Atacama Desert.</title>
        <authorList>
            <person name="Carro L."/>
            <person name="Golinska P."/>
            <person name="Klenk H.-P."/>
            <person name="Goodfellow M."/>
        </authorList>
    </citation>
    <scope>NUCLEOTIDE SEQUENCE [LARGE SCALE GENOMIC DNA]</scope>
    <source>
        <strain evidence="4 5">4G53</strain>
    </source>
</reference>
<gene>
    <name evidence="4" type="ORF">U2F25_32050</name>
</gene>
<feature type="domain" description="CASPASE and TPR Repeat-Associated N-terminal" evidence="2">
    <location>
        <begin position="2"/>
        <end position="199"/>
    </location>
</feature>
<dbReference type="RefSeq" id="WP_322443553.1">
    <property type="nucleotide sequence ID" value="NZ_JAXOTQ010000059.1"/>
</dbReference>
<dbReference type="Pfam" id="PF20270">
    <property type="entry name" value="CATRA-C"/>
    <property type="match status" value="1"/>
</dbReference>
<proteinExistence type="predicted"/>
<feature type="domain" description="CASPASE and TPR Repeat-Associated C-terminal" evidence="3">
    <location>
        <begin position="204"/>
        <end position="314"/>
    </location>
</feature>
<dbReference type="NCBIfam" id="NF038357">
    <property type="entry name" value="BN6_48550_fam"/>
    <property type="match status" value="1"/>
</dbReference>
<evidence type="ECO:0000256" key="1">
    <source>
        <dbReference type="SAM" id="MobiDB-lite"/>
    </source>
</evidence>
<organism evidence="4 5">
    <name type="scientific">Micromonospora sicca</name>
    <dbReference type="NCBI Taxonomy" id="2202420"/>
    <lineage>
        <taxon>Bacteria</taxon>
        <taxon>Bacillati</taxon>
        <taxon>Actinomycetota</taxon>
        <taxon>Actinomycetes</taxon>
        <taxon>Micromonosporales</taxon>
        <taxon>Micromonosporaceae</taxon>
        <taxon>Micromonospora</taxon>
    </lineage>
</organism>
<accession>A0ABU5JN20</accession>
<evidence type="ECO:0000259" key="3">
    <source>
        <dbReference type="Pfam" id="PF20270"/>
    </source>
</evidence>
<dbReference type="InterPro" id="IPR046923">
    <property type="entry name" value="CATRA-C"/>
</dbReference>
<dbReference type="Pfam" id="PF20269">
    <property type="entry name" value="CATRA-N"/>
    <property type="match status" value="1"/>
</dbReference>
<dbReference type="Proteomes" id="UP001290101">
    <property type="component" value="Unassembled WGS sequence"/>
</dbReference>
<dbReference type="InterPro" id="IPR046922">
    <property type="entry name" value="CATRA-N"/>
</dbReference>
<name>A0ABU5JN20_9ACTN</name>
<keyword evidence="5" id="KW-1185">Reference proteome</keyword>